<dbReference type="AlphaFoldDB" id="W9DZ96"/>
<dbReference type="STRING" id="1090322.MettiDRAFT_2172"/>
<feature type="domain" description="Bacterial type II secretion system protein E" evidence="3">
    <location>
        <begin position="484"/>
        <end position="680"/>
    </location>
</feature>
<proteinExistence type="inferred from homology"/>
<dbReference type="InterPro" id="IPR027417">
    <property type="entry name" value="P-loop_NTPase"/>
</dbReference>
<reference evidence="4 5" key="1">
    <citation type="submission" date="2013-08" db="EMBL/GenBank/DDBJ databases">
        <authorList>
            <consortium name="DOE Joint Genome Institute"/>
            <person name="Eisen J."/>
            <person name="Huntemann M."/>
            <person name="Han J."/>
            <person name="Chen A."/>
            <person name="Kyrpides N."/>
            <person name="Mavromatis K."/>
            <person name="Markowitz V."/>
            <person name="Palaniappan K."/>
            <person name="Ivanova N."/>
            <person name="Schaumberg A."/>
            <person name="Pati A."/>
            <person name="Liolios K."/>
            <person name="Nordberg H.P."/>
            <person name="Cantor M.N."/>
            <person name="Hua S.X."/>
            <person name="Woyke T."/>
        </authorList>
    </citation>
    <scope>NUCLEOTIDE SEQUENCE [LARGE SCALE GENOMIC DNA]</scope>
    <source>
        <strain evidence="4 5">DSM 2278</strain>
    </source>
</reference>
<dbReference type="Pfam" id="PF00437">
    <property type="entry name" value="T2SSE"/>
    <property type="match status" value="1"/>
</dbReference>
<gene>
    <name evidence="4" type="ORF">MettiDRAFT_2172</name>
</gene>
<dbReference type="Proteomes" id="UP000019483">
    <property type="component" value="Unassembled WGS sequence"/>
</dbReference>
<protein>
    <submittedName>
        <fullName evidence="4">ATPase, type IV secretory pathway VirB11 component like protein</fullName>
    </submittedName>
</protein>
<evidence type="ECO:0000313" key="4">
    <source>
        <dbReference type="EMBL" id="ETA68696.1"/>
    </source>
</evidence>
<evidence type="ECO:0000256" key="1">
    <source>
        <dbReference type="ARBA" id="ARBA00006611"/>
    </source>
</evidence>
<evidence type="ECO:0000259" key="3">
    <source>
        <dbReference type="Pfam" id="PF00437"/>
    </source>
</evidence>
<keyword evidence="5" id="KW-1185">Reference proteome</keyword>
<dbReference type="InterPro" id="IPR050921">
    <property type="entry name" value="T4SS_GSP_E_ATPase"/>
</dbReference>
<dbReference type="Gene3D" id="3.40.50.300">
    <property type="entry name" value="P-loop containing nucleotide triphosphate hydrolases"/>
    <property type="match status" value="1"/>
</dbReference>
<dbReference type="InterPro" id="IPR001482">
    <property type="entry name" value="T2SS/T4SS_dom"/>
</dbReference>
<evidence type="ECO:0000313" key="5">
    <source>
        <dbReference type="Proteomes" id="UP000019483"/>
    </source>
</evidence>
<name>W9DZ96_METTI</name>
<dbReference type="PANTHER" id="PTHR30486">
    <property type="entry name" value="TWITCHING MOTILITY PROTEIN PILT"/>
    <property type="match status" value="1"/>
</dbReference>
<sequence length="892" mass="100283">MVLKKRKTTCIANSDLNNSSDMIEDSTDYPQMQMILPEEEMILAGIVPAKDLEKRKTNDMISKLTSRFNLLTGKKSEKDELCPYRLKVSRSSRNITIDCSECEHESSLQNEHCRMNIFQILRKEPAVERLTLANLYERDYESGALDAIYLMAGLQDKLIPYRNSRFTTESCDNSSLCKKEHTMIMDSIISTAGTDPLKTCYTIEKLAEYSESKDSCFDIRNECSLCRQRFLSTLLEMKAISERITCNAGTVSEKSINLHTITDRTGDEGYAIDYESHLRSYVRPPFSTSRIYTEPPDNTLFLECYDICYQDERNLPVNIYQLTDRPEKMYIINPVEYSLEEKELKLIERIRKKMISHRPADLQFADSGSSREYFHRLSKQFLLDEKDAEEIISDPAKIKLCCDLLTKYTTGLGILEDLLSDERVTDVYVNAPADQNPVHVVLDGEECISNIYLSQDDMESMVSRLRSISGRPFGEATPVLEMFLREYGVRVSVIGDPLSAKGIAYAFRKHAKDPWTLPKLINKGSISPLAAGLLSFIMDGQASVLVAGGVGAGKTSLMCALLLEMPQKYRMITIEDTPEIPIEELQEMGWKVQGLNSQSAIMKYGVEIEPSVALRASLRLGSSSLVMGEVRGPEVAVLYEAMQVGAAGNSVIGTIHGSSTDAVYERIVNTLEVPPASFKATDAVIVCANTRMSGSMTMKRRLMQIAEVNDKWDDNSGKVFSDILSYDASTDKLLPSDLMDRGQSVLIGKIADKWGISMDEAALNIRMRAMIKGKIAESGLEQPHLLEARNVAIANNMFWMLMDREVAEPDGINYQRVYDRWFEWFSSFSGKKDETKEKPGGSDTDDTGSMKWEDSKTQDKLTALSFDELILDGSCDLITNEDYFTEGGQTVQ</sequence>
<evidence type="ECO:0000256" key="2">
    <source>
        <dbReference type="SAM" id="MobiDB-lite"/>
    </source>
</evidence>
<dbReference type="EMBL" id="AZAJ01000001">
    <property type="protein sequence ID" value="ETA68696.1"/>
    <property type="molecule type" value="Genomic_DNA"/>
</dbReference>
<dbReference type="PANTHER" id="PTHR30486:SF6">
    <property type="entry name" value="TYPE IV PILUS RETRACTATION ATPASE PILT"/>
    <property type="match status" value="1"/>
</dbReference>
<comment type="similarity">
    <text evidence="1">Belongs to the GSP E family.</text>
</comment>
<dbReference type="SUPFAM" id="SSF52540">
    <property type="entry name" value="P-loop containing nucleoside triphosphate hydrolases"/>
    <property type="match status" value="1"/>
</dbReference>
<comment type="caution">
    <text evidence="4">The sequence shown here is derived from an EMBL/GenBank/DDBJ whole genome shotgun (WGS) entry which is preliminary data.</text>
</comment>
<feature type="region of interest" description="Disordered" evidence="2">
    <location>
        <begin position="832"/>
        <end position="855"/>
    </location>
</feature>
<organism evidence="4 5">
    <name type="scientific">Methanolobus tindarius DSM 2278</name>
    <dbReference type="NCBI Taxonomy" id="1090322"/>
    <lineage>
        <taxon>Archaea</taxon>
        <taxon>Methanobacteriati</taxon>
        <taxon>Methanobacteriota</taxon>
        <taxon>Stenosarchaea group</taxon>
        <taxon>Methanomicrobia</taxon>
        <taxon>Methanosarcinales</taxon>
        <taxon>Methanosarcinaceae</taxon>
        <taxon>Methanolobus</taxon>
    </lineage>
</organism>
<dbReference type="GO" id="GO:0016887">
    <property type="term" value="F:ATP hydrolysis activity"/>
    <property type="evidence" value="ECO:0007669"/>
    <property type="project" value="InterPro"/>
</dbReference>
<dbReference type="RefSeq" id="WP_023845831.1">
    <property type="nucleotide sequence ID" value="NZ_AZAJ01000001.1"/>
</dbReference>
<dbReference type="Gene3D" id="3.30.450.380">
    <property type="match status" value="1"/>
</dbReference>
<accession>W9DZ96</accession>